<dbReference type="OrthoDB" id="10024802at2759"/>
<evidence type="ECO:0000313" key="2">
    <source>
        <dbReference type="EMBL" id="KAF0746732.1"/>
    </source>
</evidence>
<accession>A0A6G0Y0C4</accession>
<dbReference type="PANTHER" id="PTHR47326:SF1">
    <property type="entry name" value="HTH PSQ-TYPE DOMAIN-CONTAINING PROTEIN"/>
    <property type="match status" value="1"/>
</dbReference>
<dbReference type="InterPro" id="IPR057670">
    <property type="entry name" value="SH3_retrovirus"/>
</dbReference>
<dbReference type="Pfam" id="PF25597">
    <property type="entry name" value="SH3_retrovirus"/>
    <property type="match status" value="1"/>
</dbReference>
<proteinExistence type="predicted"/>
<gene>
    <name evidence="2" type="ORF">FWK35_00015450</name>
</gene>
<dbReference type="InterPro" id="IPR036397">
    <property type="entry name" value="RNaseH_sf"/>
</dbReference>
<evidence type="ECO:0000313" key="3">
    <source>
        <dbReference type="Proteomes" id="UP000478052"/>
    </source>
</evidence>
<sequence>MESSEADTVGVLAAFSVNPHASTKSVARCTNISRSTIHRILKSNSYRPFKLHYVHGLKPSDPERRLLFISKIVCFHDQDNDILSKIIWTDESRFDNNGIINRHNFHFWNETNPTWTRETNAQVRCSVNVWCGILNNTLIGSYFYDGTLTGQRYLEFLQNILPLLMDCIPLQIRTNMWLQQDGAPPHNANMVKHSLNQHFPQRWLGTNGPLQWPPQQSTSLDDLKERITSACKTVTSEMLSQSRHQYYSDMKNVKEPEIKHLRVFGKNVFTHIPQQKRQKWDPKNEKGIFVGYVENKYP</sequence>
<dbReference type="AlphaFoldDB" id="A0A6G0Y0C4"/>
<name>A0A6G0Y0C4_APHCR</name>
<evidence type="ECO:0000259" key="1">
    <source>
        <dbReference type="Pfam" id="PF25597"/>
    </source>
</evidence>
<dbReference type="EMBL" id="VUJU01007097">
    <property type="protein sequence ID" value="KAF0746732.1"/>
    <property type="molecule type" value="Genomic_DNA"/>
</dbReference>
<dbReference type="Proteomes" id="UP000478052">
    <property type="component" value="Unassembled WGS sequence"/>
</dbReference>
<dbReference type="Gene3D" id="3.30.420.10">
    <property type="entry name" value="Ribonuclease H-like superfamily/Ribonuclease H"/>
    <property type="match status" value="1"/>
</dbReference>
<reference evidence="2 3" key="1">
    <citation type="submission" date="2019-08" db="EMBL/GenBank/DDBJ databases">
        <title>Whole genome of Aphis craccivora.</title>
        <authorList>
            <person name="Voronova N.V."/>
            <person name="Shulinski R.S."/>
            <person name="Bandarenka Y.V."/>
            <person name="Zhorov D.G."/>
            <person name="Warner D."/>
        </authorList>
    </citation>
    <scope>NUCLEOTIDE SEQUENCE [LARGE SCALE GENOMIC DNA]</scope>
    <source>
        <strain evidence="2">180601</strain>
        <tissue evidence="2">Whole Body</tissue>
    </source>
</reference>
<keyword evidence="3" id="KW-1185">Reference proteome</keyword>
<dbReference type="PANTHER" id="PTHR47326">
    <property type="entry name" value="TRANSPOSABLE ELEMENT TC3 TRANSPOSASE-LIKE PROTEIN"/>
    <property type="match status" value="1"/>
</dbReference>
<comment type="caution">
    <text evidence="2">The sequence shown here is derived from an EMBL/GenBank/DDBJ whole genome shotgun (WGS) entry which is preliminary data.</text>
</comment>
<feature type="domain" description="Retroviral polymerase SH3-like" evidence="1">
    <location>
        <begin position="268"/>
        <end position="295"/>
    </location>
</feature>
<organism evidence="2 3">
    <name type="scientific">Aphis craccivora</name>
    <name type="common">Cowpea aphid</name>
    <dbReference type="NCBI Taxonomy" id="307492"/>
    <lineage>
        <taxon>Eukaryota</taxon>
        <taxon>Metazoa</taxon>
        <taxon>Ecdysozoa</taxon>
        <taxon>Arthropoda</taxon>
        <taxon>Hexapoda</taxon>
        <taxon>Insecta</taxon>
        <taxon>Pterygota</taxon>
        <taxon>Neoptera</taxon>
        <taxon>Paraneoptera</taxon>
        <taxon>Hemiptera</taxon>
        <taxon>Sternorrhyncha</taxon>
        <taxon>Aphidomorpha</taxon>
        <taxon>Aphidoidea</taxon>
        <taxon>Aphididae</taxon>
        <taxon>Aphidini</taxon>
        <taxon>Aphis</taxon>
        <taxon>Aphis</taxon>
    </lineage>
</organism>
<dbReference type="GO" id="GO:0003676">
    <property type="term" value="F:nucleic acid binding"/>
    <property type="evidence" value="ECO:0007669"/>
    <property type="project" value="InterPro"/>
</dbReference>
<protein>
    <recommendedName>
        <fullName evidence="1">Retroviral polymerase SH3-like domain-containing protein</fullName>
    </recommendedName>
</protein>